<evidence type="ECO:0000256" key="3">
    <source>
        <dbReference type="ARBA" id="ARBA00022458"/>
    </source>
</evidence>
<accession>A0A3A1YWC0</accession>
<sequence length="214" mass="23454">MLSINNLSKHYDGHLVFQGLTYTFEPGCFALCEQESTGKSTLLGIVAGLIKPDSGEVFIDGISLTKDPKHAKSRIAYVPDNTMEYPMETGRWLLEKVASDKNASIDDNVLDLASRLELTPHLDKRFEQMSTGMRRKVYLTAAAIGNPAVVVVDGATNGLDARACAVVADQFKTWAKDRVVLFVSFDFDLVQACEAATLEITRLHAALRDDAASR</sequence>
<evidence type="ECO:0000313" key="7">
    <source>
        <dbReference type="EMBL" id="RIY42533.1"/>
    </source>
</evidence>
<keyword evidence="2" id="KW-0813">Transport</keyword>
<dbReference type="Proteomes" id="UP000266206">
    <property type="component" value="Unassembled WGS sequence"/>
</dbReference>
<keyword evidence="5 7" id="KW-0067">ATP-binding</keyword>
<dbReference type="InterPro" id="IPR027417">
    <property type="entry name" value="P-loop_NTPase"/>
</dbReference>
<keyword evidence="4" id="KW-0547">Nucleotide-binding</keyword>
<evidence type="ECO:0000259" key="6">
    <source>
        <dbReference type="PROSITE" id="PS50893"/>
    </source>
</evidence>
<evidence type="ECO:0000256" key="2">
    <source>
        <dbReference type="ARBA" id="ARBA00022448"/>
    </source>
</evidence>
<evidence type="ECO:0000256" key="1">
    <source>
        <dbReference type="ARBA" id="ARBA00005417"/>
    </source>
</evidence>
<gene>
    <name evidence="7" type="ORF">CJP73_03645</name>
</gene>
<keyword evidence="3" id="KW-0536">Nodulation</keyword>
<evidence type="ECO:0000256" key="4">
    <source>
        <dbReference type="ARBA" id="ARBA00022741"/>
    </source>
</evidence>
<evidence type="ECO:0000256" key="5">
    <source>
        <dbReference type="ARBA" id="ARBA00022840"/>
    </source>
</evidence>
<dbReference type="Gene3D" id="3.40.50.300">
    <property type="entry name" value="P-loop containing nucleotide triphosphate hydrolases"/>
    <property type="match status" value="1"/>
</dbReference>
<dbReference type="InterPro" id="IPR050763">
    <property type="entry name" value="ABC_transporter_ATP-binding"/>
</dbReference>
<organism evidence="7 8">
    <name type="scientific">Neopusillimonas maritima</name>
    <dbReference type="NCBI Taxonomy" id="2026239"/>
    <lineage>
        <taxon>Bacteria</taxon>
        <taxon>Pseudomonadati</taxon>
        <taxon>Pseudomonadota</taxon>
        <taxon>Betaproteobacteria</taxon>
        <taxon>Burkholderiales</taxon>
        <taxon>Alcaligenaceae</taxon>
        <taxon>Neopusillimonas</taxon>
    </lineage>
</organism>
<dbReference type="Pfam" id="PF00005">
    <property type="entry name" value="ABC_tran"/>
    <property type="match status" value="1"/>
</dbReference>
<dbReference type="AlphaFoldDB" id="A0A3A1YWC0"/>
<proteinExistence type="inferred from homology"/>
<reference evidence="7 8" key="1">
    <citation type="submission" date="2017-08" db="EMBL/GenBank/DDBJ databases">
        <title>Pusillimonas indicus sp. nov., a member of the family Alcaligenaceae isolated from surface seawater.</title>
        <authorList>
            <person name="Li J."/>
        </authorList>
    </citation>
    <scope>NUCLEOTIDE SEQUENCE [LARGE SCALE GENOMIC DNA]</scope>
    <source>
        <strain evidence="7 8">L52-1-41</strain>
    </source>
</reference>
<feature type="domain" description="ABC transporter" evidence="6">
    <location>
        <begin position="2"/>
        <end position="213"/>
    </location>
</feature>
<name>A0A3A1YWC0_9BURK</name>
<dbReference type="GO" id="GO:0005524">
    <property type="term" value="F:ATP binding"/>
    <property type="evidence" value="ECO:0007669"/>
    <property type="project" value="UniProtKB-KW"/>
</dbReference>
<protein>
    <submittedName>
        <fullName evidence="7">ABC transporter ATP-binding protein</fullName>
    </submittedName>
</protein>
<dbReference type="PANTHER" id="PTHR42711">
    <property type="entry name" value="ABC TRANSPORTER ATP-BINDING PROTEIN"/>
    <property type="match status" value="1"/>
</dbReference>
<comment type="caution">
    <text evidence="7">The sequence shown here is derived from an EMBL/GenBank/DDBJ whole genome shotgun (WGS) entry which is preliminary data.</text>
</comment>
<comment type="similarity">
    <text evidence="1">Belongs to the ABC transporter superfamily.</text>
</comment>
<dbReference type="GO" id="GO:0016887">
    <property type="term" value="F:ATP hydrolysis activity"/>
    <property type="evidence" value="ECO:0007669"/>
    <property type="project" value="InterPro"/>
</dbReference>
<dbReference type="EMBL" id="NQYH01000001">
    <property type="protein sequence ID" value="RIY42533.1"/>
    <property type="molecule type" value="Genomic_DNA"/>
</dbReference>
<dbReference type="RefSeq" id="WP_119515474.1">
    <property type="nucleotide sequence ID" value="NZ_NQYH01000001.1"/>
</dbReference>
<dbReference type="PANTHER" id="PTHR42711:SF5">
    <property type="entry name" value="ABC TRANSPORTER ATP-BINDING PROTEIN NATA"/>
    <property type="match status" value="1"/>
</dbReference>
<dbReference type="OrthoDB" id="9087134at2"/>
<evidence type="ECO:0000313" key="8">
    <source>
        <dbReference type="Proteomes" id="UP000266206"/>
    </source>
</evidence>
<dbReference type="InterPro" id="IPR003439">
    <property type="entry name" value="ABC_transporter-like_ATP-bd"/>
</dbReference>
<dbReference type="PROSITE" id="PS50893">
    <property type="entry name" value="ABC_TRANSPORTER_2"/>
    <property type="match status" value="1"/>
</dbReference>
<dbReference type="SUPFAM" id="SSF52540">
    <property type="entry name" value="P-loop containing nucleoside triphosphate hydrolases"/>
    <property type="match status" value="1"/>
</dbReference>